<proteinExistence type="predicted"/>
<evidence type="ECO:0000313" key="3">
    <source>
        <dbReference type="Proteomes" id="UP000828251"/>
    </source>
</evidence>
<gene>
    <name evidence="2" type="ORF">J1N35_044031</name>
</gene>
<feature type="region of interest" description="Disordered" evidence="1">
    <location>
        <begin position="1"/>
        <end position="20"/>
    </location>
</feature>
<sequence>MITKEEVNEGRHGCNSHRPETQISFRSLTRNLAKPHQMDTYEMYSERTVKGAHSVSSHKLKGARGINSQELKGVRSPSSHTPREFAWRGSRTLACDLEWYTCPTCLRPTQSVSPMNSGVKS</sequence>
<protein>
    <submittedName>
        <fullName evidence="2">Uncharacterized protein</fullName>
    </submittedName>
</protein>
<feature type="region of interest" description="Disordered" evidence="1">
    <location>
        <begin position="49"/>
        <end position="85"/>
    </location>
</feature>
<comment type="caution">
    <text evidence="2">The sequence shown here is derived from an EMBL/GenBank/DDBJ whole genome shotgun (WGS) entry which is preliminary data.</text>
</comment>
<organism evidence="2 3">
    <name type="scientific">Gossypium stocksii</name>
    <dbReference type="NCBI Taxonomy" id="47602"/>
    <lineage>
        <taxon>Eukaryota</taxon>
        <taxon>Viridiplantae</taxon>
        <taxon>Streptophyta</taxon>
        <taxon>Embryophyta</taxon>
        <taxon>Tracheophyta</taxon>
        <taxon>Spermatophyta</taxon>
        <taxon>Magnoliopsida</taxon>
        <taxon>eudicotyledons</taxon>
        <taxon>Gunneridae</taxon>
        <taxon>Pentapetalae</taxon>
        <taxon>rosids</taxon>
        <taxon>malvids</taxon>
        <taxon>Malvales</taxon>
        <taxon>Malvaceae</taxon>
        <taxon>Malvoideae</taxon>
        <taxon>Gossypium</taxon>
    </lineage>
</organism>
<keyword evidence="3" id="KW-1185">Reference proteome</keyword>
<reference evidence="2 3" key="1">
    <citation type="journal article" date="2021" name="Plant Biotechnol. J.">
        <title>Multi-omics assisted identification of the key and species-specific regulatory components of drought-tolerant mechanisms in Gossypium stocksii.</title>
        <authorList>
            <person name="Yu D."/>
            <person name="Ke L."/>
            <person name="Zhang D."/>
            <person name="Wu Y."/>
            <person name="Sun Y."/>
            <person name="Mei J."/>
            <person name="Sun J."/>
            <person name="Sun Y."/>
        </authorList>
    </citation>
    <scope>NUCLEOTIDE SEQUENCE [LARGE SCALE GENOMIC DNA]</scope>
    <source>
        <strain evidence="3">cv. E1</strain>
        <tissue evidence="2">Leaf</tissue>
    </source>
</reference>
<dbReference type="AlphaFoldDB" id="A0A9D3U8G8"/>
<feature type="compositionally biased region" description="Polar residues" evidence="1">
    <location>
        <begin position="66"/>
        <end position="80"/>
    </location>
</feature>
<dbReference type="EMBL" id="JAIQCV010000013">
    <property type="protein sequence ID" value="KAH1031857.1"/>
    <property type="molecule type" value="Genomic_DNA"/>
</dbReference>
<accession>A0A9D3U8G8</accession>
<evidence type="ECO:0000256" key="1">
    <source>
        <dbReference type="SAM" id="MobiDB-lite"/>
    </source>
</evidence>
<dbReference type="Proteomes" id="UP000828251">
    <property type="component" value="Unassembled WGS sequence"/>
</dbReference>
<name>A0A9D3U8G8_9ROSI</name>
<evidence type="ECO:0000313" key="2">
    <source>
        <dbReference type="EMBL" id="KAH1031857.1"/>
    </source>
</evidence>